<dbReference type="EMBL" id="PCZS01000002">
    <property type="protein sequence ID" value="REB69451.1"/>
    <property type="molecule type" value="Genomic_DNA"/>
</dbReference>
<comment type="caution">
    <text evidence="1">The sequence shown here is derived from an EMBL/GenBank/DDBJ whole genome shotgun (WGS) entry which is preliminary data.</text>
</comment>
<evidence type="ECO:0000313" key="1">
    <source>
        <dbReference type="EMBL" id="REB69451.1"/>
    </source>
</evidence>
<reference evidence="1 2" key="1">
    <citation type="submission" date="2017-09" db="EMBL/GenBank/DDBJ databases">
        <authorList>
            <person name="Bumgarner R.E."/>
        </authorList>
    </citation>
    <scope>NUCLEOTIDE SEQUENCE [LARGE SCALE GENOMIC DNA]</scope>
    <source>
        <strain evidence="1 2">T34998</strain>
    </source>
</reference>
<evidence type="ECO:0000313" key="2">
    <source>
        <dbReference type="Proteomes" id="UP000256324"/>
    </source>
</evidence>
<name>A0ABX9I9I5_9ACTN</name>
<gene>
    <name evidence="1" type="ORF">CP880_08570</name>
</gene>
<accession>A0ABX9I9I5</accession>
<keyword evidence="2" id="KW-1185">Reference proteome</keyword>
<dbReference type="Proteomes" id="UP000256324">
    <property type="component" value="Unassembled WGS sequence"/>
</dbReference>
<protein>
    <submittedName>
        <fullName evidence="1">Uncharacterized protein</fullName>
    </submittedName>
</protein>
<sequence>MTFIVSLGASAVSDSEIAVEGSRPGVANVFVVGLGATPHGTPPCGVPDCHSLDGAIADG</sequence>
<proteinExistence type="predicted"/>
<organism evidence="1 2">
    <name type="scientific">Cutibacterium namnetense</name>
    <dbReference type="NCBI Taxonomy" id="1574624"/>
    <lineage>
        <taxon>Bacteria</taxon>
        <taxon>Bacillati</taxon>
        <taxon>Actinomycetota</taxon>
        <taxon>Actinomycetes</taxon>
        <taxon>Propionibacteriales</taxon>
        <taxon>Propionibacteriaceae</taxon>
        <taxon>Cutibacterium</taxon>
    </lineage>
</organism>